<reference evidence="1 2" key="1">
    <citation type="submission" date="2014-06" db="EMBL/GenBank/DDBJ databases">
        <authorList>
            <person name="Hargreaves K."/>
        </authorList>
    </citation>
    <scope>NUCLEOTIDE SEQUENCE [LARGE SCALE GENOMIC DNA]</scope>
</reference>
<dbReference type="Proteomes" id="UP000029364">
    <property type="component" value="Segment"/>
</dbReference>
<dbReference type="GeneID" id="26643422"/>
<organism evidence="1 2">
    <name type="scientific">Clostridium phage phiCDHM19</name>
    <dbReference type="NCBI Taxonomy" id="1522092"/>
    <lineage>
        <taxon>Viruses</taxon>
        <taxon>Duplodnaviria</taxon>
        <taxon>Heunggongvirae</taxon>
        <taxon>Uroviricota</taxon>
        <taxon>Caudoviricetes</taxon>
        <taxon>Lubbockvirus</taxon>
        <taxon>Lubbockvirus CDHM19</taxon>
    </lineage>
</organism>
<sequence>MLISIMKNKGATMENKDNFVLNKLGPASKVMKKVEIDEKEIKSYLKELKECEEVKVFIIRKDGIEIPIVFKDGNMNEWLRKEIEISFDRFKDEIAQVKKALIKVTGEN</sequence>
<dbReference type="KEGG" id="vg:26643422"/>
<accession>A0A090DCY6</accession>
<protein>
    <submittedName>
        <fullName evidence="1">Uncharacterized protein</fullName>
    </submittedName>
</protein>
<dbReference type="OrthoDB" id="33046at10239"/>
<dbReference type="EMBL" id="LK985322">
    <property type="protein sequence ID" value="CDW17257.1"/>
    <property type="molecule type" value="Genomic_DNA"/>
</dbReference>
<evidence type="ECO:0000313" key="1">
    <source>
        <dbReference type="EMBL" id="CDW17257.1"/>
    </source>
</evidence>
<gene>
    <name evidence="1" type="primary">phiCDHM19_gp76</name>
</gene>
<name>A0A090DCY6_9CAUD</name>
<proteinExistence type="predicted"/>
<keyword evidence="2" id="KW-1185">Reference proteome</keyword>
<reference evidence="1 2" key="2">
    <citation type="submission" date="2014-09" db="EMBL/GenBank/DDBJ databases">
        <title>Abundant and diverse CRISPR spacers in Clostridium difficile strains and prophages target multiple phage types within this pathogen.</title>
        <authorList>
            <person name="Hargreaves K.R."/>
            <person name="Flores C."/>
            <person name="Lawley T.D."/>
            <person name="Clokie M.R.J."/>
        </authorList>
    </citation>
    <scope>NUCLEOTIDE SEQUENCE [LARGE SCALE GENOMIC DNA]</scope>
</reference>
<dbReference type="RefSeq" id="YP_009216926.1">
    <property type="nucleotide sequence ID" value="NC_028996.1"/>
</dbReference>
<evidence type="ECO:0000313" key="2">
    <source>
        <dbReference type="Proteomes" id="UP000029364"/>
    </source>
</evidence>